<sequence length="164" mass="17715">MNALAASTLHPFVVLAGAQANGDQPATLFRALDTVLADTLGHTLFTILRYDDATGESARIYSNRPNEYPVAATKPLSGGNWVETVLTRGEAFIGATPDDLRAVFADHELIASLGCESVLNVPVRWDGRTLASLNLLHSRAWYRDEHVPFAQALAQFTLPALLDG</sequence>
<evidence type="ECO:0000313" key="2">
    <source>
        <dbReference type="EMBL" id="ADN59479.1"/>
    </source>
</evidence>
<dbReference type="STRING" id="640512.BC1003_3536"/>
<dbReference type="AlphaFoldDB" id="E1TH26"/>
<evidence type="ECO:0000259" key="1">
    <source>
        <dbReference type="Pfam" id="PF13185"/>
    </source>
</evidence>
<protein>
    <submittedName>
        <fullName evidence="2">GAF domain protein</fullName>
    </submittedName>
</protein>
<dbReference type="EMBL" id="CP002218">
    <property type="protein sequence ID" value="ADN59479.1"/>
    <property type="molecule type" value="Genomic_DNA"/>
</dbReference>
<reference evidence="2" key="1">
    <citation type="submission" date="2010-09" db="EMBL/GenBank/DDBJ databases">
        <title>Complete sequence of chromosome2 of Burkholderia sp. CCGE1003.</title>
        <authorList>
            <consortium name="US DOE Joint Genome Institute"/>
            <person name="Lucas S."/>
            <person name="Copeland A."/>
            <person name="Lapidus A."/>
            <person name="Cheng J.-F."/>
            <person name="Bruce D."/>
            <person name="Goodwin L."/>
            <person name="Pitluck S."/>
            <person name="Daligault H."/>
            <person name="Davenport K."/>
            <person name="Detter J.C."/>
            <person name="Han C."/>
            <person name="Tapia R."/>
            <person name="Land M."/>
            <person name="Hauser L."/>
            <person name="Jeffries C."/>
            <person name="Kyrpides N."/>
            <person name="Ivanova N."/>
            <person name="Ovchinnikova G."/>
            <person name="Martinez-Romero E."/>
            <person name="Rogel M.A."/>
            <person name="Auchtung J."/>
            <person name="Tiedje J.M."/>
            <person name="Woyke T."/>
        </authorList>
    </citation>
    <scope>NUCLEOTIDE SEQUENCE</scope>
    <source>
        <strain evidence="2">CCGE1003</strain>
    </source>
</reference>
<dbReference type="InterPro" id="IPR003018">
    <property type="entry name" value="GAF"/>
</dbReference>
<gene>
    <name evidence="2" type="ordered locus">BC1003_3536</name>
</gene>
<dbReference type="eggNOG" id="COG2203">
    <property type="taxonomic scope" value="Bacteria"/>
</dbReference>
<dbReference type="KEGG" id="bgf:BC1003_3536"/>
<dbReference type="SUPFAM" id="SSF55781">
    <property type="entry name" value="GAF domain-like"/>
    <property type="match status" value="1"/>
</dbReference>
<dbReference type="Pfam" id="PF13185">
    <property type="entry name" value="GAF_2"/>
    <property type="match status" value="1"/>
</dbReference>
<dbReference type="HOGENOM" id="CLU_120803_0_0_4"/>
<organism evidence="2">
    <name type="scientific">Burkholderia sp. (strain CCGE1003)</name>
    <dbReference type="NCBI Taxonomy" id="640512"/>
    <lineage>
        <taxon>Bacteria</taxon>
        <taxon>Pseudomonadati</taxon>
        <taxon>Pseudomonadota</taxon>
        <taxon>Betaproteobacteria</taxon>
        <taxon>Burkholderiales</taxon>
        <taxon>Burkholderiaceae</taxon>
        <taxon>Burkholderia</taxon>
    </lineage>
</organism>
<dbReference type="InterPro" id="IPR029016">
    <property type="entry name" value="GAF-like_dom_sf"/>
</dbReference>
<dbReference type="OrthoDB" id="9022072at2"/>
<accession>E1TH26</accession>
<dbReference type="Gene3D" id="3.30.450.40">
    <property type="match status" value="1"/>
</dbReference>
<feature type="domain" description="GAF" evidence="1">
    <location>
        <begin position="30"/>
        <end position="155"/>
    </location>
</feature>
<proteinExistence type="predicted"/>
<name>E1TH26_BURSG</name>